<name>A0A165FP61_EXIGL</name>
<evidence type="ECO:0000313" key="2">
    <source>
        <dbReference type="Proteomes" id="UP000077266"/>
    </source>
</evidence>
<protein>
    <submittedName>
        <fullName evidence="1">Uncharacterized protein</fullName>
    </submittedName>
</protein>
<dbReference type="Proteomes" id="UP000077266">
    <property type="component" value="Unassembled WGS sequence"/>
</dbReference>
<dbReference type="OrthoDB" id="3252362at2759"/>
<proteinExistence type="predicted"/>
<keyword evidence="2" id="KW-1185">Reference proteome</keyword>
<evidence type="ECO:0000313" key="1">
    <source>
        <dbReference type="EMBL" id="KZV89307.1"/>
    </source>
</evidence>
<accession>A0A165FP61</accession>
<feature type="non-terminal residue" evidence="1">
    <location>
        <position position="110"/>
    </location>
</feature>
<dbReference type="AlphaFoldDB" id="A0A165FP61"/>
<sequence>IAAQLMSCMASAGIDKRLIRALAAMLDFTFMAQYECHSDDTLDDITGVLDRFHENKAVFVELGAVEELNFPKMHSLQHYVPSIKLFGALLPFNTAIGERLHITQVKNAYR</sequence>
<feature type="non-terminal residue" evidence="1">
    <location>
        <position position="1"/>
    </location>
</feature>
<reference evidence="1 2" key="1">
    <citation type="journal article" date="2016" name="Mol. Biol. Evol.">
        <title>Comparative Genomics of Early-Diverging Mushroom-Forming Fungi Provides Insights into the Origins of Lignocellulose Decay Capabilities.</title>
        <authorList>
            <person name="Nagy L.G."/>
            <person name="Riley R."/>
            <person name="Tritt A."/>
            <person name="Adam C."/>
            <person name="Daum C."/>
            <person name="Floudas D."/>
            <person name="Sun H."/>
            <person name="Yadav J.S."/>
            <person name="Pangilinan J."/>
            <person name="Larsson K.H."/>
            <person name="Matsuura K."/>
            <person name="Barry K."/>
            <person name="Labutti K."/>
            <person name="Kuo R."/>
            <person name="Ohm R.A."/>
            <person name="Bhattacharya S.S."/>
            <person name="Shirouzu T."/>
            <person name="Yoshinaga Y."/>
            <person name="Martin F.M."/>
            <person name="Grigoriev I.V."/>
            <person name="Hibbett D.S."/>
        </authorList>
    </citation>
    <scope>NUCLEOTIDE SEQUENCE [LARGE SCALE GENOMIC DNA]</scope>
    <source>
        <strain evidence="1 2">HHB12029</strain>
    </source>
</reference>
<dbReference type="InParanoid" id="A0A165FP61"/>
<gene>
    <name evidence="1" type="ORF">EXIGLDRAFT_584709</name>
</gene>
<dbReference type="EMBL" id="KV426076">
    <property type="protein sequence ID" value="KZV89307.1"/>
    <property type="molecule type" value="Genomic_DNA"/>
</dbReference>
<organism evidence="1 2">
    <name type="scientific">Exidia glandulosa HHB12029</name>
    <dbReference type="NCBI Taxonomy" id="1314781"/>
    <lineage>
        <taxon>Eukaryota</taxon>
        <taxon>Fungi</taxon>
        <taxon>Dikarya</taxon>
        <taxon>Basidiomycota</taxon>
        <taxon>Agaricomycotina</taxon>
        <taxon>Agaricomycetes</taxon>
        <taxon>Auriculariales</taxon>
        <taxon>Exidiaceae</taxon>
        <taxon>Exidia</taxon>
    </lineage>
</organism>